<gene>
    <name evidence="1" type="ORF">AB0I59_07675</name>
</gene>
<organism evidence="1 2">
    <name type="scientific">Microtetraspora glauca</name>
    <dbReference type="NCBI Taxonomy" id="1996"/>
    <lineage>
        <taxon>Bacteria</taxon>
        <taxon>Bacillati</taxon>
        <taxon>Actinomycetota</taxon>
        <taxon>Actinomycetes</taxon>
        <taxon>Streptosporangiales</taxon>
        <taxon>Streptosporangiaceae</taxon>
        <taxon>Microtetraspora</taxon>
    </lineage>
</organism>
<dbReference type="Proteomes" id="UP001551675">
    <property type="component" value="Unassembled WGS sequence"/>
</dbReference>
<protein>
    <recommendedName>
        <fullName evidence="3">Aminoglycoside phosphotransferase family protein</fullName>
    </recommendedName>
</protein>
<evidence type="ECO:0000313" key="2">
    <source>
        <dbReference type="Proteomes" id="UP001551675"/>
    </source>
</evidence>
<comment type="caution">
    <text evidence="1">The sequence shown here is derived from an EMBL/GenBank/DDBJ whole genome shotgun (WGS) entry which is preliminary data.</text>
</comment>
<accession>A0ABV3GA86</accession>
<dbReference type="RefSeq" id="WP_358131213.1">
    <property type="nucleotide sequence ID" value="NZ_JBFALK010000003.1"/>
</dbReference>
<evidence type="ECO:0000313" key="1">
    <source>
        <dbReference type="EMBL" id="MEV0968497.1"/>
    </source>
</evidence>
<dbReference type="EMBL" id="JBFALK010000003">
    <property type="protein sequence ID" value="MEV0968497.1"/>
    <property type="molecule type" value="Genomic_DNA"/>
</dbReference>
<reference evidence="1 2" key="1">
    <citation type="submission" date="2024-06" db="EMBL/GenBank/DDBJ databases">
        <title>The Natural Products Discovery Center: Release of the First 8490 Sequenced Strains for Exploring Actinobacteria Biosynthetic Diversity.</title>
        <authorList>
            <person name="Kalkreuter E."/>
            <person name="Kautsar S.A."/>
            <person name="Yang D."/>
            <person name="Bader C.D."/>
            <person name="Teijaro C.N."/>
            <person name="Fluegel L."/>
            <person name="Davis C.M."/>
            <person name="Simpson J.R."/>
            <person name="Lauterbach L."/>
            <person name="Steele A.D."/>
            <person name="Gui C."/>
            <person name="Meng S."/>
            <person name="Li G."/>
            <person name="Viehrig K."/>
            <person name="Ye F."/>
            <person name="Su P."/>
            <person name="Kiefer A.F."/>
            <person name="Nichols A."/>
            <person name="Cepeda A.J."/>
            <person name="Yan W."/>
            <person name="Fan B."/>
            <person name="Jiang Y."/>
            <person name="Adhikari A."/>
            <person name="Zheng C.-J."/>
            <person name="Schuster L."/>
            <person name="Cowan T.M."/>
            <person name="Smanski M.J."/>
            <person name="Chevrette M.G."/>
            <person name="De Carvalho L.P.S."/>
            <person name="Shen B."/>
        </authorList>
    </citation>
    <scope>NUCLEOTIDE SEQUENCE [LARGE SCALE GENOMIC DNA]</scope>
    <source>
        <strain evidence="1 2">NPDC050100</strain>
    </source>
</reference>
<proteinExistence type="predicted"/>
<keyword evidence="2" id="KW-1185">Reference proteome</keyword>
<sequence>MTNRPDWRTRDGRAQITQWLTEAGHDMSLVWHVELGDGTARLFRVARPSTVVPLPPAAGRPT</sequence>
<evidence type="ECO:0008006" key="3">
    <source>
        <dbReference type="Google" id="ProtNLM"/>
    </source>
</evidence>
<name>A0ABV3GA86_MICGL</name>